<proteinExistence type="predicted"/>
<dbReference type="InterPro" id="IPR020846">
    <property type="entry name" value="MFS_dom"/>
</dbReference>
<feature type="transmembrane region" description="Helical" evidence="7">
    <location>
        <begin position="374"/>
        <end position="395"/>
    </location>
</feature>
<feature type="transmembrane region" description="Helical" evidence="7">
    <location>
        <begin position="311"/>
        <end position="334"/>
    </location>
</feature>
<keyword evidence="10" id="KW-1185">Reference proteome</keyword>
<evidence type="ECO:0000256" key="4">
    <source>
        <dbReference type="ARBA" id="ARBA00022692"/>
    </source>
</evidence>
<comment type="subcellular location">
    <subcellularLocation>
        <location evidence="1">Cell membrane</location>
        <topology evidence="1">Multi-pass membrane protein</topology>
    </subcellularLocation>
</comment>
<dbReference type="RefSeq" id="WP_169097371.1">
    <property type="nucleotide sequence ID" value="NZ_JABBVZ010000011.1"/>
</dbReference>
<feature type="transmembrane region" description="Helical" evidence="7">
    <location>
        <begin position="263"/>
        <end position="280"/>
    </location>
</feature>
<dbReference type="InterPro" id="IPR010290">
    <property type="entry name" value="TM_effector"/>
</dbReference>
<evidence type="ECO:0000256" key="2">
    <source>
        <dbReference type="ARBA" id="ARBA00022448"/>
    </source>
</evidence>
<dbReference type="PANTHER" id="PTHR23513">
    <property type="entry name" value="INTEGRAL MEMBRANE EFFLUX PROTEIN-RELATED"/>
    <property type="match status" value="1"/>
</dbReference>
<organism evidence="9 10">
    <name type="scientific">Sulfobacillus harzensis</name>
    <dbReference type="NCBI Taxonomy" id="2729629"/>
    <lineage>
        <taxon>Bacteria</taxon>
        <taxon>Bacillati</taxon>
        <taxon>Bacillota</taxon>
        <taxon>Clostridia</taxon>
        <taxon>Eubacteriales</taxon>
        <taxon>Clostridiales Family XVII. Incertae Sedis</taxon>
        <taxon>Sulfobacillus</taxon>
    </lineage>
</organism>
<evidence type="ECO:0000256" key="7">
    <source>
        <dbReference type="SAM" id="Phobius"/>
    </source>
</evidence>
<dbReference type="SUPFAM" id="SSF103473">
    <property type="entry name" value="MFS general substrate transporter"/>
    <property type="match status" value="1"/>
</dbReference>
<keyword evidence="5 7" id="KW-1133">Transmembrane helix</keyword>
<name>A0A7Y0Q1V2_9FIRM</name>
<protein>
    <submittedName>
        <fullName evidence="9">MFS transporter</fullName>
    </submittedName>
</protein>
<feature type="transmembrane region" description="Helical" evidence="7">
    <location>
        <begin position="7"/>
        <end position="28"/>
    </location>
</feature>
<feature type="transmembrane region" description="Helical" evidence="7">
    <location>
        <begin position="287"/>
        <end position="305"/>
    </location>
</feature>
<dbReference type="CDD" id="cd06173">
    <property type="entry name" value="MFS_MefA_like"/>
    <property type="match status" value="1"/>
</dbReference>
<evidence type="ECO:0000256" key="5">
    <source>
        <dbReference type="ARBA" id="ARBA00022989"/>
    </source>
</evidence>
<reference evidence="9 10" key="1">
    <citation type="submission" date="2020-04" db="EMBL/GenBank/DDBJ databases">
        <authorList>
            <person name="Zhang R."/>
            <person name="Schippers A."/>
        </authorList>
    </citation>
    <scope>NUCLEOTIDE SEQUENCE [LARGE SCALE GENOMIC DNA]</scope>
    <source>
        <strain evidence="9 10">DSM 109850</strain>
    </source>
</reference>
<evidence type="ECO:0000256" key="1">
    <source>
        <dbReference type="ARBA" id="ARBA00004651"/>
    </source>
</evidence>
<dbReference type="PROSITE" id="PS50850">
    <property type="entry name" value="MFS"/>
    <property type="match status" value="1"/>
</dbReference>
<feature type="domain" description="Major facilitator superfamily (MFS) profile" evidence="8">
    <location>
        <begin position="168"/>
        <end position="416"/>
    </location>
</feature>
<dbReference type="InterPro" id="IPR036259">
    <property type="entry name" value="MFS_trans_sf"/>
</dbReference>
<feature type="transmembrane region" description="Helical" evidence="7">
    <location>
        <begin position="40"/>
        <end position="60"/>
    </location>
</feature>
<evidence type="ECO:0000256" key="3">
    <source>
        <dbReference type="ARBA" id="ARBA00022475"/>
    </source>
</evidence>
<keyword evidence="3" id="KW-1003">Cell membrane</keyword>
<keyword evidence="6 7" id="KW-0472">Membrane</keyword>
<dbReference type="AlphaFoldDB" id="A0A7Y0Q1V2"/>
<feature type="transmembrane region" description="Helical" evidence="7">
    <location>
        <begin position="346"/>
        <end position="368"/>
    </location>
</feature>
<evidence type="ECO:0000256" key="6">
    <source>
        <dbReference type="ARBA" id="ARBA00023136"/>
    </source>
</evidence>
<dbReference type="PANTHER" id="PTHR23513:SF6">
    <property type="entry name" value="MAJOR FACILITATOR SUPERFAMILY ASSOCIATED DOMAIN-CONTAINING PROTEIN"/>
    <property type="match status" value="1"/>
</dbReference>
<dbReference type="GO" id="GO:0005886">
    <property type="term" value="C:plasma membrane"/>
    <property type="evidence" value="ECO:0007669"/>
    <property type="project" value="UniProtKB-SubCell"/>
</dbReference>
<dbReference type="Proteomes" id="UP000533476">
    <property type="component" value="Unassembled WGS sequence"/>
</dbReference>
<keyword evidence="4 7" id="KW-0812">Transmembrane</keyword>
<keyword evidence="2" id="KW-0813">Transport</keyword>
<evidence type="ECO:0000313" key="9">
    <source>
        <dbReference type="EMBL" id="NMP21725.1"/>
    </source>
</evidence>
<dbReference type="GO" id="GO:0022857">
    <property type="term" value="F:transmembrane transporter activity"/>
    <property type="evidence" value="ECO:0007669"/>
    <property type="project" value="InterPro"/>
</dbReference>
<dbReference type="Gene3D" id="1.20.1250.20">
    <property type="entry name" value="MFS general substrate transporter like domains"/>
    <property type="match status" value="1"/>
</dbReference>
<dbReference type="EMBL" id="JABBVZ010000011">
    <property type="protein sequence ID" value="NMP21725.1"/>
    <property type="molecule type" value="Genomic_DNA"/>
</dbReference>
<accession>A0A7Y0Q1V2</accession>
<evidence type="ECO:0000313" key="10">
    <source>
        <dbReference type="Proteomes" id="UP000533476"/>
    </source>
</evidence>
<feature type="transmembrane region" description="Helical" evidence="7">
    <location>
        <begin position="221"/>
        <end position="243"/>
    </location>
</feature>
<comment type="caution">
    <text evidence="9">The sequence shown here is derived from an EMBL/GenBank/DDBJ whole genome shotgun (WGS) entry which is preliminary data.</text>
</comment>
<dbReference type="Pfam" id="PF05977">
    <property type="entry name" value="MFS_3"/>
    <property type="match status" value="1"/>
</dbReference>
<evidence type="ECO:0000259" key="8">
    <source>
        <dbReference type="PROSITE" id="PS50850"/>
    </source>
</evidence>
<sequence>MLGQPRFIIFWSGRLVSGLGDSVFALVTMWDVLKTTNSPLLAAIVPLIPTMTFLLFSLPLATLADRWPKKRVLIMTDTVRSLVMLVLVGLLESRVANPTLLYLFNFLVMVGQLLFNPAQQSALPGILGVPDRDIPLATGMLSATASMVRLVGYGVGGALVAAFGSATLVLVDAVSFALSAASLGLIRISEADWGAPRPGKSSGQFWRQSLRGLGFLWNNPLLRALVLIGLVVNLASAPLQFFTAVFSKAVLHRGAAGFGDLEATAALGALLASLVAGRYAKALPLRVWMVLSFLITGLGLTAMALHPILWLATLLFGVAMGSMALFNVPFAAQLMRATPDDVRGRVMAGVGMTFSVSVPVGLVAGGWLTEVVGARAMFGGIGLFLAMASVSSRFLPGGRRALTAEAAGARGSGEIR</sequence>
<gene>
    <name evidence="9" type="ORF">HIJ39_05065</name>
</gene>